<dbReference type="Gene3D" id="1.10.260.40">
    <property type="entry name" value="lambda repressor-like DNA-binding domains"/>
    <property type="match status" value="1"/>
</dbReference>
<evidence type="ECO:0000313" key="2">
    <source>
        <dbReference type="EMBL" id="CAB4199763.1"/>
    </source>
</evidence>
<dbReference type="CDD" id="cd00093">
    <property type="entry name" value="HTH_XRE"/>
    <property type="match status" value="1"/>
</dbReference>
<organism evidence="2">
    <name type="scientific">uncultured Caudovirales phage</name>
    <dbReference type="NCBI Taxonomy" id="2100421"/>
    <lineage>
        <taxon>Viruses</taxon>
        <taxon>Duplodnaviria</taxon>
        <taxon>Heunggongvirae</taxon>
        <taxon>Uroviricota</taxon>
        <taxon>Caudoviricetes</taxon>
        <taxon>Peduoviridae</taxon>
        <taxon>Maltschvirus</taxon>
        <taxon>Maltschvirus maltsch</taxon>
    </lineage>
</organism>
<protein>
    <submittedName>
        <fullName evidence="2">HTH_XRE domain containing protein</fullName>
    </submittedName>
</protein>
<evidence type="ECO:0000259" key="1">
    <source>
        <dbReference type="PROSITE" id="PS50943"/>
    </source>
</evidence>
<reference evidence="2" key="1">
    <citation type="submission" date="2020-05" db="EMBL/GenBank/DDBJ databases">
        <authorList>
            <person name="Chiriac C."/>
            <person name="Salcher M."/>
            <person name="Ghai R."/>
            <person name="Kavagutti S V."/>
        </authorList>
    </citation>
    <scope>NUCLEOTIDE SEQUENCE</scope>
</reference>
<dbReference type="InterPro" id="IPR001387">
    <property type="entry name" value="Cro/C1-type_HTH"/>
</dbReference>
<dbReference type="PROSITE" id="PS50943">
    <property type="entry name" value="HTH_CROC1"/>
    <property type="match status" value="1"/>
</dbReference>
<dbReference type="SUPFAM" id="SSF47413">
    <property type="entry name" value="lambda repressor-like DNA-binding domains"/>
    <property type="match status" value="1"/>
</dbReference>
<proteinExistence type="predicted"/>
<feature type="domain" description="HTH cro/C1-type" evidence="1">
    <location>
        <begin position="8"/>
        <end position="62"/>
    </location>
</feature>
<dbReference type="Pfam" id="PF13443">
    <property type="entry name" value="HTH_26"/>
    <property type="match status" value="1"/>
</dbReference>
<dbReference type="EMBL" id="LR797294">
    <property type="protein sequence ID" value="CAB4199763.1"/>
    <property type="molecule type" value="Genomic_DNA"/>
</dbReference>
<dbReference type="GO" id="GO:0003677">
    <property type="term" value="F:DNA binding"/>
    <property type="evidence" value="ECO:0007669"/>
    <property type="project" value="InterPro"/>
</dbReference>
<gene>
    <name evidence="2" type="ORF">UFOVP1356_7</name>
</gene>
<accession>A0A6J5RR72</accession>
<name>A0A6J5RR72_9CAUD</name>
<dbReference type="SMART" id="SM00530">
    <property type="entry name" value="HTH_XRE"/>
    <property type="match status" value="1"/>
</dbReference>
<dbReference type="InterPro" id="IPR010982">
    <property type="entry name" value="Lambda_DNA-bd_dom_sf"/>
</dbReference>
<sequence length="198" mass="21451">MSVDTIWFKNLLADKRMSQRGLAKQLNIDPAAVSLTLRGKREMKIAEAAAIARLLGVPADEVMEHAGVRISSKNMLVPIGGTMDGTAEIHIDMQTYGSIHHPGGELPQEAIAVLCKTEGTDLAHMDGWLLLAEAGFEERGIMPEAVGHLSFCRIGGGGIYVAKVVRGMHRGRWTLHTPTGVMKDIVVEWAKPVLLIVP</sequence>